<reference evidence="2 3" key="1">
    <citation type="submission" date="2023-08" db="EMBL/GenBank/DDBJ databases">
        <authorList>
            <person name="Park J.-S."/>
        </authorList>
    </citation>
    <scope>NUCLEOTIDE SEQUENCE [LARGE SCALE GENOMIC DNA]</scope>
    <source>
        <strain evidence="2 3">2205BS29-5</strain>
    </source>
</reference>
<accession>A0ABT9JAR2</accession>
<dbReference type="NCBIfam" id="NF035933">
    <property type="entry name" value="ESAT6_1"/>
    <property type="match status" value="1"/>
</dbReference>
<dbReference type="RefSeq" id="WP_305962744.1">
    <property type="nucleotide sequence ID" value="NZ_JAVAMQ010000005.1"/>
</dbReference>
<organism evidence="2 3">
    <name type="scientific">Paracoccus spongiarum</name>
    <dbReference type="NCBI Taxonomy" id="3064387"/>
    <lineage>
        <taxon>Bacteria</taxon>
        <taxon>Pseudomonadati</taxon>
        <taxon>Pseudomonadota</taxon>
        <taxon>Alphaproteobacteria</taxon>
        <taxon>Rhodobacterales</taxon>
        <taxon>Paracoccaceae</taxon>
        <taxon>Paracoccus</taxon>
    </lineage>
</organism>
<keyword evidence="1" id="KW-0732">Signal</keyword>
<feature type="chain" id="PRO_5045211875" evidence="1">
    <location>
        <begin position="23"/>
        <end position="137"/>
    </location>
</feature>
<sequence length="137" mass="13711">MHRPIALALGLGLGLTATAALAQQEAAPAPQQPATMDAATTYEAARNQLGILKFCEGQGHTGAEATANQQRLVAMLPQGDDDAGASAEEKGAGGMVSIAGTELSLADAASSRGSSVEAQCKQIEAAVNDVAKRLPAG</sequence>
<dbReference type="Proteomes" id="UP001224997">
    <property type="component" value="Unassembled WGS sequence"/>
</dbReference>
<evidence type="ECO:0000256" key="1">
    <source>
        <dbReference type="SAM" id="SignalP"/>
    </source>
</evidence>
<gene>
    <name evidence="2" type="ORF">Q5Y72_07300</name>
</gene>
<keyword evidence="3" id="KW-1185">Reference proteome</keyword>
<comment type="caution">
    <text evidence="2">The sequence shown here is derived from an EMBL/GenBank/DDBJ whole genome shotgun (WGS) entry which is preliminary data.</text>
</comment>
<proteinExistence type="predicted"/>
<dbReference type="EMBL" id="JAVAMQ010000005">
    <property type="protein sequence ID" value="MDP5306895.1"/>
    <property type="molecule type" value="Genomic_DNA"/>
</dbReference>
<protein>
    <submittedName>
        <fullName evidence="2">Pore-forming ESAT-6 family protein</fullName>
    </submittedName>
</protein>
<evidence type="ECO:0000313" key="2">
    <source>
        <dbReference type="EMBL" id="MDP5306895.1"/>
    </source>
</evidence>
<evidence type="ECO:0000313" key="3">
    <source>
        <dbReference type="Proteomes" id="UP001224997"/>
    </source>
</evidence>
<feature type="signal peptide" evidence="1">
    <location>
        <begin position="1"/>
        <end position="22"/>
    </location>
</feature>
<name>A0ABT9JAR2_9RHOB</name>